<dbReference type="Proteomes" id="UP000829829">
    <property type="component" value="Chromosome 1"/>
</dbReference>
<dbReference type="AlphaFoldDB" id="A0A9Q8VUN6"/>
<sequence>MPKSKTNSKQFQIANLLPEHREASIELVNQFFRLINSLQLDGVFKIRPRAGTKMIDVYLKLKGTGKVLLLGGFLGDELVSLLIARTEDKPYLEEQKTLFIDLAVTKRGKQKSGYMKPLVLACESWAKDQEFKSIELRAIIENENAVSFWKAMGYDPFYIRFRKSFNVNSI</sequence>
<reference evidence="1" key="1">
    <citation type="submission" date="2022-02" db="EMBL/GenBank/DDBJ databases">
        <title>The genetically variable rfb locus in Leptospira is a mobile cassette and a molecular signature of serovar identity.</title>
        <authorList>
            <person name="Nieves C."/>
            <person name="Vincent A.T."/>
            <person name="Zarantonelli L."/>
            <person name="Picardeau M."/>
            <person name="Veyrier F.J."/>
            <person name="Buschiazzo A."/>
        </authorList>
    </citation>
    <scope>NUCLEOTIDE SEQUENCE</scope>
    <source>
        <strain evidence="1">IP1512017</strain>
    </source>
</reference>
<evidence type="ECO:0000313" key="2">
    <source>
        <dbReference type="Proteomes" id="UP000829829"/>
    </source>
</evidence>
<dbReference type="InterPro" id="IPR000182">
    <property type="entry name" value="GNAT_dom"/>
</dbReference>
<gene>
    <name evidence="1" type="ORF">MAL03_11135</name>
</gene>
<dbReference type="PROSITE" id="PS51186">
    <property type="entry name" value="GNAT"/>
    <property type="match status" value="1"/>
</dbReference>
<dbReference type="InterPro" id="IPR016181">
    <property type="entry name" value="Acyl_CoA_acyltransferase"/>
</dbReference>
<protein>
    <submittedName>
        <fullName evidence="1">GNAT family N-acetyltransferase</fullName>
    </submittedName>
</protein>
<accession>A0A9Q8VUN6</accession>
<dbReference type="RefSeq" id="WP_004421380.1">
    <property type="nucleotide sequence ID" value="NZ_CP091928.1"/>
</dbReference>
<evidence type="ECO:0000313" key="1">
    <source>
        <dbReference type="EMBL" id="UOG55465.1"/>
    </source>
</evidence>
<dbReference type="GO" id="GO:0016747">
    <property type="term" value="F:acyltransferase activity, transferring groups other than amino-acyl groups"/>
    <property type="evidence" value="ECO:0007669"/>
    <property type="project" value="InterPro"/>
</dbReference>
<name>A0A9Q8VUN6_9LEPT</name>
<dbReference type="Gene3D" id="3.40.630.30">
    <property type="match status" value="1"/>
</dbReference>
<dbReference type="EMBL" id="CP091957">
    <property type="protein sequence ID" value="UOG55465.1"/>
    <property type="molecule type" value="Genomic_DNA"/>
</dbReference>
<proteinExistence type="predicted"/>
<organism evidence="1 2">
    <name type="scientific">Leptospira noguchii</name>
    <dbReference type="NCBI Taxonomy" id="28182"/>
    <lineage>
        <taxon>Bacteria</taxon>
        <taxon>Pseudomonadati</taxon>
        <taxon>Spirochaetota</taxon>
        <taxon>Spirochaetia</taxon>
        <taxon>Leptospirales</taxon>
        <taxon>Leptospiraceae</taxon>
        <taxon>Leptospira</taxon>
    </lineage>
</organism>
<dbReference type="SUPFAM" id="SSF55729">
    <property type="entry name" value="Acyl-CoA N-acyltransferases (Nat)"/>
    <property type="match status" value="1"/>
</dbReference>
<dbReference type="Pfam" id="PF00583">
    <property type="entry name" value="Acetyltransf_1"/>
    <property type="match status" value="1"/>
</dbReference>